<name>X7EI11_9RHOB</name>
<proteinExistence type="predicted"/>
<evidence type="ECO:0000313" key="2">
    <source>
        <dbReference type="EMBL" id="ETX15505.1"/>
    </source>
</evidence>
<feature type="region of interest" description="Disordered" evidence="1">
    <location>
        <begin position="1"/>
        <end position="42"/>
    </location>
</feature>
<keyword evidence="3" id="KW-1185">Reference proteome</keyword>
<dbReference type="EMBL" id="JALZ01000005">
    <property type="protein sequence ID" value="ETX15505.1"/>
    <property type="molecule type" value="Genomic_DNA"/>
</dbReference>
<accession>X7EI11</accession>
<evidence type="ECO:0000256" key="1">
    <source>
        <dbReference type="SAM" id="MobiDB-lite"/>
    </source>
</evidence>
<reference evidence="2 3" key="1">
    <citation type="submission" date="2014-01" db="EMBL/GenBank/DDBJ databases">
        <title>Roseivivax halodurans JCM 10272 Genome Sequencing.</title>
        <authorList>
            <person name="Lai Q."/>
            <person name="Li G."/>
            <person name="Shao Z."/>
        </authorList>
    </citation>
    <scope>NUCLEOTIDE SEQUENCE [LARGE SCALE GENOMIC DNA]</scope>
    <source>
        <strain evidence="2 3">JCM 10272</strain>
    </source>
</reference>
<evidence type="ECO:0000313" key="3">
    <source>
        <dbReference type="Proteomes" id="UP000022447"/>
    </source>
</evidence>
<dbReference type="AlphaFoldDB" id="X7EI11"/>
<sequence>MLGRIIRRAMSSFSRTRSPMRRRRSSEEQLARGAIRTAKKKL</sequence>
<dbReference type="RefSeq" id="WP_280110427.1">
    <property type="nucleotide sequence ID" value="NZ_JALZ01000005.1"/>
</dbReference>
<comment type="caution">
    <text evidence="2">The sequence shown here is derived from an EMBL/GenBank/DDBJ whole genome shotgun (WGS) entry which is preliminary data.</text>
</comment>
<organism evidence="2 3">
    <name type="scientific">Roseivivax halodurans JCM 10272</name>
    <dbReference type="NCBI Taxonomy" id="1449350"/>
    <lineage>
        <taxon>Bacteria</taxon>
        <taxon>Pseudomonadati</taxon>
        <taxon>Pseudomonadota</taxon>
        <taxon>Alphaproteobacteria</taxon>
        <taxon>Rhodobacterales</taxon>
        <taxon>Roseobacteraceae</taxon>
        <taxon>Roseivivax</taxon>
    </lineage>
</organism>
<gene>
    <name evidence="2" type="ORF">OCH239_16700</name>
</gene>
<dbReference type="Proteomes" id="UP000022447">
    <property type="component" value="Unassembled WGS sequence"/>
</dbReference>
<protein>
    <submittedName>
        <fullName evidence="2">Uncharacterized protein</fullName>
    </submittedName>
</protein>